<dbReference type="InterPro" id="IPR020616">
    <property type="entry name" value="Thiolase_N"/>
</dbReference>
<dbReference type="Proteomes" id="UP001315967">
    <property type="component" value="Chromosome"/>
</dbReference>
<dbReference type="InterPro" id="IPR020617">
    <property type="entry name" value="Thiolase_C"/>
</dbReference>
<organism evidence="9 10">
    <name type="scientific">Fundicoccus culcitae</name>
    <dbReference type="NCBI Taxonomy" id="2969821"/>
    <lineage>
        <taxon>Bacteria</taxon>
        <taxon>Bacillati</taxon>
        <taxon>Bacillota</taxon>
        <taxon>Bacilli</taxon>
        <taxon>Lactobacillales</taxon>
        <taxon>Aerococcaceae</taxon>
        <taxon>Fundicoccus</taxon>
    </lineage>
</organism>
<evidence type="ECO:0000313" key="10">
    <source>
        <dbReference type="Proteomes" id="UP001315967"/>
    </source>
</evidence>
<dbReference type="NCBIfam" id="TIGR01930">
    <property type="entry name" value="AcCoA-C-Actrans"/>
    <property type="match status" value="1"/>
</dbReference>
<dbReference type="PANTHER" id="PTHR18919:SF107">
    <property type="entry name" value="ACETYL-COA ACETYLTRANSFERASE, CYTOSOLIC"/>
    <property type="match status" value="1"/>
</dbReference>
<evidence type="ECO:0000256" key="4">
    <source>
        <dbReference type="ARBA" id="ARBA00023315"/>
    </source>
</evidence>
<accession>A0ABY5P899</accession>
<evidence type="ECO:0000256" key="5">
    <source>
        <dbReference type="ARBA" id="ARBA00030755"/>
    </source>
</evidence>
<dbReference type="CDD" id="cd00751">
    <property type="entry name" value="thiolase"/>
    <property type="match status" value="1"/>
</dbReference>
<dbReference type="PROSITE" id="PS00737">
    <property type="entry name" value="THIOLASE_2"/>
    <property type="match status" value="1"/>
</dbReference>
<evidence type="ECO:0000259" key="8">
    <source>
        <dbReference type="Pfam" id="PF02803"/>
    </source>
</evidence>
<dbReference type="InterPro" id="IPR020613">
    <property type="entry name" value="Thiolase_CS"/>
</dbReference>
<dbReference type="InterPro" id="IPR020615">
    <property type="entry name" value="Thiolase_acyl_enz_int_AS"/>
</dbReference>
<keyword evidence="4 6" id="KW-0012">Acyltransferase</keyword>
<feature type="domain" description="Thiolase C-terminal" evidence="8">
    <location>
        <begin position="272"/>
        <end position="402"/>
    </location>
</feature>
<evidence type="ECO:0000256" key="3">
    <source>
        <dbReference type="ARBA" id="ARBA00022679"/>
    </source>
</evidence>
<dbReference type="Gene3D" id="3.40.47.10">
    <property type="match status" value="2"/>
</dbReference>
<protein>
    <recommendedName>
        <fullName evidence="2">acetyl-CoA C-acetyltransferase</fullName>
        <ecNumber evidence="2">2.3.1.9</ecNumber>
    </recommendedName>
    <alternativeName>
        <fullName evidence="5">Acetoacetyl-CoA thiolase</fullName>
    </alternativeName>
</protein>
<evidence type="ECO:0000313" key="9">
    <source>
        <dbReference type="EMBL" id="UUX34974.1"/>
    </source>
</evidence>
<dbReference type="Pfam" id="PF02803">
    <property type="entry name" value="Thiolase_C"/>
    <property type="match status" value="1"/>
</dbReference>
<dbReference type="SUPFAM" id="SSF53901">
    <property type="entry name" value="Thiolase-like"/>
    <property type="match status" value="2"/>
</dbReference>
<evidence type="ECO:0000256" key="6">
    <source>
        <dbReference type="RuleBase" id="RU003557"/>
    </source>
</evidence>
<dbReference type="InterPro" id="IPR002155">
    <property type="entry name" value="Thiolase"/>
</dbReference>
<dbReference type="PIRSF" id="PIRSF000429">
    <property type="entry name" value="Ac-CoA_Ac_transf"/>
    <property type="match status" value="1"/>
</dbReference>
<dbReference type="InterPro" id="IPR016039">
    <property type="entry name" value="Thiolase-like"/>
</dbReference>
<keyword evidence="10" id="KW-1185">Reference proteome</keyword>
<dbReference type="EC" id="2.3.1.9" evidence="2"/>
<proteinExistence type="inferred from homology"/>
<dbReference type="InterPro" id="IPR020610">
    <property type="entry name" value="Thiolase_AS"/>
</dbReference>
<dbReference type="EMBL" id="CP102453">
    <property type="protein sequence ID" value="UUX34974.1"/>
    <property type="molecule type" value="Genomic_DNA"/>
</dbReference>
<reference evidence="9 10" key="1">
    <citation type="submission" date="2022-08" db="EMBL/GenBank/DDBJ databases">
        <title>Aerococcaceae sp. nov isolated from spoiled eye mask.</title>
        <authorList>
            <person name="Zhou G."/>
            <person name="Xie X.-B."/>
            <person name="Shi Q.-S."/>
            <person name="Wang Y.-S."/>
            <person name="Wen X."/>
            <person name="Peng H."/>
            <person name="Yang X.-J."/>
            <person name="Tao H.-B."/>
            <person name="Huang X.-M."/>
        </authorList>
    </citation>
    <scope>NUCLEOTIDE SEQUENCE [LARGE SCALE GENOMIC DNA]</scope>
    <source>
        <strain evidence="10">DM20194951</strain>
    </source>
</reference>
<feature type="domain" description="Thiolase N-terminal" evidence="7">
    <location>
        <begin position="6"/>
        <end position="264"/>
    </location>
</feature>
<dbReference type="RefSeq" id="WP_313794467.1">
    <property type="nucleotide sequence ID" value="NZ_CP102453.1"/>
</dbReference>
<evidence type="ECO:0000256" key="2">
    <source>
        <dbReference type="ARBA" id="ARBA00012705"/>
    </source>
</evidence>
<evidence type="ECO:0000259" key="7">
    <source>
        <dbReference type="Pfam" id="PF00108"/>
    </source>
</evidence>
<evidence type="ECO:0000256" key="1">
    <source>
        <dbReference type="ARBA" id="ARBA00010982"/>
    </source>
</evidence>
<gene>
    <name evidence="9" type="ORF">NRE15_04830</name>
</gene>
<dbReference type="Pfam" id="PF00108">
    <property type="entry name" value="Thiolase_N"/>
    <property type="match status" value="1"/>
</dbReference>
<dbReference type="PANTHER" id="PTHR18919">
    <property type="entry name" value="ACETYL-COA C-ACYLTRANSFERASE"/>
    <property type="match status" value="1"/>
</dbReference>
<dbReference type="PROSITE" id="PS00098">
    <property type="entry name" value="THIOLASE_1"/>
    <property type="match status" value="1"/>
</dbReference>
<sequence>MTEKVYLLAINRTAVGSFLGSISDLTPVELGTQLLTSMLEQHPVVKDNVKEVIIGNVLSAGHGQNVARQISVNSGVSNEIPAYAVNMLCGSGMKSIYEAYTHIKAGEADCIIAGGVESMSQAKFVAANNLRKGHKMGAFTMDDTLLRDGLTDAFENIHMGVTAENLANKYHLSREAQDAFAMNSQEKARAAQADGKFKDEIIPVVVKTRKGEFVFEEDEYINQTTTLEKLGQLRPAFDLEGSVTAGNASGLNDGAAFAFVVSESFVQQHQLTPLVEVLGFGQSGVDPSIMGIGPVNAIHSVLKKTGLSMDQMAVVELNEAFAAQSLAVIKQLSDDLDVPEEELSKKINLNGGAVAIGHPIGASGARVSATLIHEMLRQPEAQYGLASLCIGGGMGISMVVEKV</sequence>
<name>A0ABY5P899_9LACT</name>
<keyword evidence="3 6" id="KW-0808">Transferase</keyword>
<dbReference type="PROSITE" id="PS00099">
    <property type="entry name" value="THIOLASE_3"/>
    <property type="match status" value="1"/>
</dbReference>
<comment type="similarity">
    <text evidence="1 6">Belongs to the thiolase-like superfamily. Thiolase family.</text>
</comment>